<dbReference type="AlphaFoldDB" id="A0AAD8HBU9"/>
<feature type="transmembrane region" description="Helical" evidence="1">
    <location>
        <begin position="80"/>
        <end position="103"/>
    </location>
</feature>
<keyword evidence="1" id="KW-0812">Transmembrane</keyword>
<dbReference type="EMBL" id="JAUIZM010000009">
    <property type="protein sequence ID" value="KAK1363282.1"/>
    <property type="molecule type" value="Genomic_DNA"/>
</dbReference>
<evidence type="ECO:0000313" key="3">
    <source>
        <dbReference type="Proteomes" id="UP001237642"/>
    </source>
</evidence>
<keyword evidence="3" id="KW-1185">Reference proteome</keyword>
<comment type="caution">
    <text evidence="2">The sequence shown here is derived from an EMBL/GenBank/DDBJ whole genome shotgun (WGS) entry which is preliminary data.</text>
</comment>
<organism evidence="2 3">
    <name type="scientific">Heracleum sosnowskyi</name>
    <dbReference type="NCBI Taxonomy" id="360622"/>
    <lineage>
        <taxon>Eukaryota</taxon>
        <taxon>Viridiplantae</taxon>
        <taxon>Streptophyta</taxon>
        <taxon>Embryophyta</taxon>
        <taxon>Tracheophyta</taxon>
        <taxon>Spermatophyta</taxon>
        <taxon>Magnoliopsida</taxon>
        <taxon>eudicotyledons</taxon>
        <taxon>Gunneridae</taxon>
        <taxon>Pentapetalae</taxon>
        <taxon>asterids</taxon>
        <taxon>campanulids</taxon>
        <taxon>Apiales</taxon>
        <taxon>Apiaceae</taxon>
        <taxon>Apioideae</taxon>
        <taxon>apioid superclade</taxon>
        <taxon>Tordylieae</taxon>
        <taxon>Tordyliinae</taxon>
        <taxon>Heracleum</taxon>
    </lineage>
</organism>
<proteinExistence type="predicted"/>
<protein>
    <submittedName>
        <fullName evidence="2">Uncharacterized protein</fullName>
    </submittedName>
</protein>
<keyword evidence="1" id="KW-0472">Membrane</keyword>
<dbReference type="Proteomes" id="UP001237642">
    <property type="component" value="Unassembled WGS sequence"/>
</dbReference>
<reference evidence="2" key="2">
    <citation type="submission" date="2023-05" db="EMBL/GenBank/DDBJ databases">
        <authorList>
            <person name="Schelkunov M.I."/>
        </authorList>
    </citation>
    <scope>NUCLEOTIDE SEQUENCE</scope>
    <source>
        <strain evidence="2">Hsosn_3</strain>
        <tissue evidence="2">Leaf</tissue>
    </source>
</reference>
<accession>A0AAD8HBU9</accession>
<evidence type="ECO:0000313" key="2">
    <source>
        <dbReference type="EMBL" id="KAK1363282.1"/>
    </source>
</evidence>
<reference evidence="2" key="1">
    <citation type="submission" date="2023-02" db="EMBL/GenBank/DDBJ databases">
        <title>Genome of toxic invasive species Heracleum sosnowskyi carries increased number of genes despite the absence of recent whole-genome duplications.</title>
        <authorList>
            <person name="Schelkunov M."/>
            <person name="Shtratnikova V."/>
            <person name="Makarenko M."/>
            <person name="Klepikova A."/>
            <person name="Omelchenko D."/>
            <person name="Novikova G."/>
            <person name="Obukhova E."/>
            <person name="Bogdanov V."/>
            <person name="Penin A."/>
            <person name="Logacheva M."/>
        </authorList>
    </citation>
    <scope>NUCLEOTIDE SEQUENCE</scope>
    <source>
        <strain evidence="2">Hsosn_3</strain>
        <tissue evidence="2">Leaf</tissue>
    </source>
</reference>
<evidence type="ECO:0000256" key="1">
    <source>
        <dbReference type="SAM" id="Phobius"/>
    </source>
</evidence>
<gene>
    <name evidence="2" type="ORF">POM88_038843</name>
</gene>
<name>A0AAD8HBU9_9APIA</name>
<sequence length="158" mass="17924">MIVVVIAYCGNDFSLNSECAYQTKKINIADNNSICSAKLTKVCDAPFCFKQKHSSTNHQDTIAYSRYIADCLVEVYHTSFLIPSFLAPIFRISIALIVMIMIIKLDAACSLASIYKQSTGGLRLDEVQWMFIVYDFLQEYSFDLLVAWFTQINVNKTT</sequence>
<keyword evidence="1" id="KW-1133">Transmembrane helix</keyword>